<name>A0A3P3RLJ0_9EURY</name>
<dbReference type="GO" id="GO:0005507">
    <property type="term" value="F:copper ion binding"/>
    <property type="evidence" value="ECO:0007669"/>
    <property type="project" value="InterPro"/>
</dbReference>
<evidence type="ECO:0000259" key="5">
    <source>
        <dbReference type="Pfam" id="PF00127"/>
    </source>
</evidence>
<feature type="domain" description="Blue (type 1) copper" evidence="5">
    <location>
        <begin position="60"/>
        <end position="147"/>
    </location>
</feature>
<dbReference type="OrthoDB" id="11836at2157"/>
<sequence>MSRRTFISGMAGATGSVAGSAGVTAQTQGGGGSIDYGGWLDDVGYWDEQTADRTGQQAVTIAVGGDPNSGLSFDPVAVHIDSGTSVTWEWTGQGGAHNVVAEDGSFNSGSPVAQAGTTFTRTFDADGITNYYCEPHQSQGMKGAIAVGSVPREAAVQQETDPEDLGVPFQPHYVGISALLTMCATLIFTFYLLKYGESPHTKGGSRR</sequence>
<keyword evidence="4" id="KW-0472">Membrane</keyword>
<dbReference type="InterPro" id="IPR008972">
    <property type="entry name" value="Cupredoxin"/>
</dbReference>
<gene>
    <name evidence="6" type="ORF">EIK79_02530</name>
</gene>
<organism evidence="6 7">
    <name type="scientific">Halocatena pleomorpha</name>
    <dbReference type="NCBI Taxonomy" id="1785090"/>
    <lineage>
        <taxon>Archaea</taxon>
        <taxon>Methanobacteriati</taxon>
        <taxon>Methanobacteriota</taxon>
        <taxon>Stenosarchaea group</taxon>
        <taxon>Halobacteria</taxon>
        <taxon>Halobacteriales</taxon>
        <taxon>Natronomonadaceae</taxon>
        <taxon>Halocatena</taxon>
    </lineage>
</organism>
<feature type="binding site" evidence="3">
    <location>
        <position position="141"/>
    </location>
    <ligand>
        <name>Cu cation</name>
        <dbReference type="ChEBI" id="CHEBI:23378"/>
    </ligand>
</feature>
<evidence type="ECO:0000313" key="7">
    <source>
        <dbReference type="Proteomes" id="UP000282322"/>
    </source>
</evidence>
<evidence type="ECO:0000256" key="3">
    <source>
        <dbReference type="PIRSR" id="PIRSR602387-1"/>
    </source>
</evidence>
<dbReference type="Gene3D" id="2.60.40.420">
    <property type="entry name" value="Cupredoxins - blue copper proteins"/>
    <property type="match status" value="1"/>
</dbReference>
<protein>
    <submittedName>
        <fullName evidence="6">Halocyanin domain-containing protein</fullName>
    </submittedName>
</protein>
<evidence type="ECO:0000313" key="6">
    <source>
        <dbReference type="EMBL" id="RRJ33689.1"/>
    </source>
</evidence>
<dbReference type="CDD" id="cd04220">
    <property type="entry name" value="Halocyanin"/>
    <property type="match status" value="1"/>
</dbReference>
<comment type="caution">
    <text evidence="6">The sequence shown here is derived from an EMBL/GenBank/DDBJ whole genome shotgun (WGS) entry which is preliminary data.</text>
</comment>
<evidence type="ECO:0000256" key="4">
    <source>
        <dbReference type="SAM" id="Phobius"/>
    </source>
</evidence>
<reference evidence="6 7" key="1">
    <citation type="submission" date="2018-11" db="EMBL/GenBank/DDBJ databases">
        <title>Taxonoimc description of Halomarina strain SPP-AMP-1.</title>
        <authorList>
            <person name="Pal Y."/>
            <person name="Srinivasana K."/>
            <person name="Verma A."/>
            <person name="Kumar P."/>
        </authorList>
    </citation>
    <scope>NUCLEOTIDE SEQUENCE [LARGE SCALE GENOMIC DNA]</scope>
    <source>
        <strain evidence="6 7">SPP-AMP-1</strain>
    </source>
</reference>
<dbReference type="InterPro" id="IPR017533">
    <property type="entry name" value="Halocyanin"/>
</dbReference>
<dbReference type="SUPFAM" id="SSF49503">
    <property type="entry name" value="Cupredoxins"/>
    <property type="match status" value="1"/>
</dbReference>
<dbReference type="AlphaFoldDB" id="A0A3P3RLJ0"/>
<keyword evidence="2 3" id="KW-0186">Copper</keyword>
<evidence type="ECO:0000256" key="1">
    <source>
        <dbReference type="ARBA" id="ARBA00022723"/>
    </source>
</evidence>
<keyword evidence="4" id="KW-1133">Transmembrane helix</keyword>
<dbReference type="GO" id="GO:0009055">
    <property type="term" value="F:electron transfer activity"/>
    <property type="evidence" value="ECO:0007669"/>
    <property type="project" value="InterPro"/>
</dbReference>
<keyword evidence="7" id="KW-1185">Reference proteome</keyword>
<dbReference type="Pfam" id="PF00127">
    <property type="entry name" value="Copper-bind"/>
    <property type="match status" value="1"/>
</dbReference>
<evidence type="ECO:0000256" key="2">
    <source>
        <dbReference type="ARBA" id="ARBA00023008"/>
    </source>
</evidence>
<feature type="transmembrane region" description="Helical" evidence="4">
    <location>
        <begin position="173"/>
        <end position="193"/>
    </location>
</feature>
<feature type="binding site" evidence="3">
    <location>
        <position position="133"/>
    </location>
    <ligand>
        <name>Cu cation</name>
        <dbReference type="ChEBI" id="CHEBI:23378"/>
    </ligand>
</feature>
<dbReference type="InterPro" id="IPR002387">
    <property type="entry name" value="Plastocyanin"/>
</dbReference>
<comment type="cofactor">
    <cofactor evidence="3">
        <name>Cu(2+)</name>
        <dbReference type="ChEBI" id="CHEBI:29036"/>
    </cofactor>
    <text evidence="3">The crystal structure with reduced Cu(1+) has also been determined.</text>
</comment>
<proteinExistence type="predicted"/>
<dbReference type="EMBL" id="RRCH01000003">
    <property type="protein sequence ID" value="RRJ33689.1"/>
    <property type="molecule type" value="Genomic_DNA"/>
</dbReference>
<dbReference type="NCBIfam" id="TIGR03102">
    <property type="entry name" value="halo_cynanin"/>
    <property type="match status" value="1"/>
</dbReference>
<dbReference type="PRINTS" id="PR00157">
    <property type="entry name" value="PLASTOCYANIN"/>
</dbReference>
<feature type="binding site" evidence="3">
    <location>
        <position position="136"/>
    </location>
    <ligand>
        <name>Cu cation</name>
        <dbReference type="ChEBI" id="CHEBI:23378"/>
    </ligand>
</feature>
<dbReference type="InterPro" id="IPR000923">
    <property type="entry name" value="BlueCu_1"/>
</dbReference>
<keyword evidence="1 3" id="KW-0479">Metal-binding</keyword>
<feature type="binding site" evidence="3">
    <location>
        <position position="97"/>
    </location>
    <ligand>
        <name>Cu cation</name>
        <dbReference type="ChEBI" id="CHEBI:23378"/>
    </ligand>
</feature>
<accession>A0A3P3RLJ0</accession>
<dbReference type="Proteomes" id="UP000282322">
    <property type="component" value="Unassembled WGS sequence"/>
</dbReference>
<keyword evidence="4" id="KW-0812">Transmembrane</keyword>